<keyword evidence="3" id="KW-1185">Reference proteome</keyword>
<feature type="transmembrane region" description="Helical" evidence="1">
    <location>
        <begin position="226"/>
        <end position="249"/>
    </location>
</feature>
<name>A0ABD1IVU8_9TELE</name>
<accession>A0ABD1IVU8</accession>
<proteinExistence type="predicted"/>
<evidence type="ECO:0000313" key="2">
    <source>
        <dbReference type="EMBL" id="KAL2079079.1"/>
    </source>
</evidence>
<feature type="transmembrane region" description="Helical" evidence="1">
    <location>
        <begin position="86"/>
        <end position="103"/>
    </location>
</feature>
<dbReference type="Gene3D" id="1.20.1070.10">
    <property type="entry name" value="Rhodopsin 7-helix transmembrane proteins"/>
    <property type="match status" value="1"/>
</dbReference>
<dbReference type="AlphaFoldDB" id="A0ABD1IVU8"/>
<comment type="caution">
    <text evidence="2">The sequence shown here is derived from an EMBL/GenBank/DDBJ whole genome shotgun (WGS) entry which is preliminary data.</text>
</comment>
<dbReference type="Proteomes" id="UP001591681">
    <property type="component" value="Unassembled WGS sequence"/>
</dbReference>
<sequence length="266" mass="29679">MNFTNSHFTPLNATIVFQPDFLFLLPGVCVGLPALCWAVRSQHLIQRGGGRVSTFIIFLIFSDAVEVLLTFLTAAAYFQIITDRHQIPIAFTLVSVRVCGFYLHQLVALEGILSLSNPLCFSRLSSPLVSIPLSITLWISAFTLDFPELATVLHSVVCGLMCFVTVALWVLALKAPRSSESSSHRDRKPALRVLAVAQFTLLFIHGPSALLFLAKTFDYYFKARKSVWQIIYFFTGLRLVADPLLCVLVHKERLRGQAPDLNTTPH</sequence>
<gene>
    <name evidence="2" type="ORF">ACEWY4_024823</name>
</gene>
<feature type="transmembrane region" description="Helical" evidence="1">
    <location>
        <begin position="52"/>
        <end position="80"/>
    </location>
</feature>
<feature type="transmembrane region" description="Helical" evidence="1">
    <location>
        <begin position="150"/>
        <end position="172"/>
    </location>
</feature>
<protein>
    <recommendedName>
        <fullName evidence="4">G-protein coupled receptors family 1 profile domain-containing protein</fullName>
    </recommendedName>
</protein>
<feature type="transmembrane region" description="Helical" evidence="1">
    <location>
        <begin position="21"/>
        <end position="40"/>
    </location>
</feature>
<evidence type="ECO:0000313" key="3">
    <source>
        <dbReference type="Proteomes" id="UP001591681"/>
    </source>
</evidence>
<evidence type="ECO:0000256" key="1">
    <source>
        <dbReference type="SAM" id="Phobius"/>
    </source>
</evidence>
<feature type="transmembrane region" description="Helical" evidence="1">
    <location>
        <begin position="193"/>
        <end position="214"/>
    </location>
</feature>
<evidence type="ECO:0008006" key="4">
    <source>
        <dbReference type="Google" id="ProtNLM"/>
    </source>
</evidence>
<keyword evidence="1" id="KW-1133">Transmembrane helix</keyword>
<dbReference type="EMBL" id="JBHFQA010000022">
    <property type="protein sequence ID" value="KAL2079079.1"/>
    <property type="molecule type" value="Genomic_DNA"/>
</dbReference>
<organism evidence="2 3">
    <name type="scientific">Coilia grayii</name>
    <name type="common">Gray's grenadier anchovy</name>
    <dbReference type="NCBI Taxonomy" id="363190"/>
    <lineage>
        <taxon>Eukaryota</taxon>
        <taxon>Metazoa</taxon>
        <taxon>Chordata</taxon>
        <taxon>Craniata</taxon>
        <taxon>Vertebrata</taxon>
        <taxon>Euteleostomi</taxon>
        <taxon>Actinopterygii</taxon>
        <taxon>Neopterygii</taxon>
        <taxon>Teleostei</taxon>
        <taxon>Clupei</taxon>
        <taxon>Clupeiformes</taxon>
        <taxon>Clupeoidei</taxon>
        <taxon>Engraulidae</taxon>
        <taxon>Coilinae</taxon>
        <taxon>Coilia</taxon>
    </lineage>
</organism>
<keyword evidence="1" id="KW-0812">Transmembrane</keyword>
<dbReference type="SUPFAM" id="SSF81321">
    <property type="entry name" value="Family A G protein-coupled receptor-like"/>
    <property type="match status" value="1"/>
</dbReference>
<feature type="transmembrane region" description="Helical" evidence="1">
    <location>
        <begin position="124"/>
        <end position="144"/>
    </location>
</feature>
<keyword evidence="1" id="KW-0472">Membrane</keyword>
<reference evidence="2 3" key="1">
    <citation type="submission" date="2024-09" db="EMBL/GenBank/DDBJ databases">
        <title>A chromosome-level genome assembly of Gray's grenadier anchovy, Coilia grayii.</title>
        <authorList>
            <person name="Fu Z."/>
        </authorList>
    </citation>
    <scope>NUCLEOTIDE SEQUENCE [LARGE SCALE GENOMIC DNA]</scope>
    <source>
        <strain evidence="2">G4</strain>
        <tissue evidence="2">Muscle</tissue>
    </source>
</reference>